<reference evidence="1 2" key="1">
    <citation type="submission" date="2024-09" db="EMBL/GenBank/DDBJ databases">
        <authorList>
            <person name="Sun Q."/>
            <person name="Mori K."/>
        </authorList>
    </citation>
    <scope>NUCLEOTIDE SEQUENCE [LARGE SCALE GENOMIC DNA]</scope>
    <source>
        <strain evidence="1 2">JCM 3331</strain>
    </source>
</reference>
<protein>
    <recommendedName>
        <fullName evidence="3">DUF1918 domain-containing protein</fullName>
    </recommendedName>
</protein>
<dbReference type="RefSeq" id="WP_386145259.1">
    <property type="nucleotide sequence ID" value="NZ_BAAAXD010000015.1"/>
</dbReference>
<sequence length="66" mass="7288">MTMFRAGDEVRIVSCEDDPRAAGRTGRIVDEVPPGQLTGGRWTVHRIGFLIGSVLCHTHELQKTGR</sequence>
<dbReference type="EMBL" id="JBHMCG010000209">
    <property type="protein sequence ID" value="MFB9579131.1"/>
    <property type="molecule type" value="Genomic_DNA"/>
</dbReference>
<evidence type="ECO:0000313" key="1">
    <source>
        <dbReference type="EMBL" id="MFB9579131.1"/>
    </source>
</evidence>
<comment type="caution">
    <text evidence="1">The sequence shown here is derived from an EMBL/GenBank/DDBJ whole genome shotgun (WGS) entry which is preliminary data.</text>
</comment>
<proteinExistence type="predicted"/>
<accession>A0ABV5RNB6</accession>
<organism evidence="1 2">
    <name type="scientific">Streptomyces yanii</name>
    <dbReference type="NCBI Taxonomy" id="78510"/>
    <lineage>
        <taxon>Bacteria</taxon>
        <taxon>Bacillati</taxon>
        <taxon>Actinomycetota</taxon>
        <taxon>Actinomycetes</taxon>
        <taxon>Kitasatosporales</taxon>
        <taxon>Streptomycetaceae</taxon>
        <taxon>Streptomyces</taxon>
    </lineage>
</organism>
<evidence type="ECO:0000313" key="2">
    <source>
        <dbReference type="Proteomes" id="UP001589710"/>
    </source>
</evidence>
<gene>
    <name evidence="1" type="ORF">ACFFTL_44510</name>
</gene>
<keyword evidence="2" id="KW-1185">Reference proteome</keyword>
<dbReference type="Proteomes" id="UP001589710">
    <property type="component" value="Unassembled WGS sequence"/>
</dbReference>
<evidence type="ECO:0008006" key="3">
    <source>
        <dbReference type="Google" id="ProtNLM"/>
    </source>
</evidence>
<name>A0ABV5RNB6_9ACTN</name>